<keyword evidence="4" id="KW-0479">Metal-binding</keyword>
<protein>
    <recommendedName>
        <fullName evidence="16">Crossover junction endonuclease EME1</fullName>
    </recommendedName>
</protein>
<evidence type="ECO:0008006" key="16">
    <source>
        <dbReference type="Google" id="ProtNLM"/>
    </source>
</evidence>
<dbReference type="GO" id="GO:0000712">
    <property type="term" value="P:resolution of meiotic recombination intermediates"/>
    <property type="evidence" value="ECO:0007669"/>
    <property type="project" value="TreeGrafter"/>
</dbReference>
<keyword evidence="8" id="KW-0460">Magnesium</keyword>
<evidence type="ECO:0000256" key="9">
    <source>
        <dbReference type="ARBA" id="ARBA00023172"/>
    </source>
</evidence>
<dbReference type="AlphaFoldDB" id="A0AAV5WBB1"/>
<dbReference type="Proteomes" id="UP001432322">
    <property type="component" value="Unassembled WGS sequence"/>
</dbReference>
<name>A0AAV5WBB1_9BILA</name>
<dbReference type="InterPro" id="IPR042530">
    <property type="entry name" value="EME1/EME2_C"/>
</dbReference>
<dbReference type="GO" id="GO:0046872">
    <property type="term" value="F:metal ion binding"/>
    <property type="evidence" value="ECO:0007669"/>
    <property type="project" value="UniProtKB-KW"/>
</dbReference>
<keyword evidence="6" id="KW-0227">DNA damage</keyword>
<keyword evidence="10" id="KW-0234">DNA repair</keyword>
<dbReference type="PANTHER" id="PTHR21077">
    <property type="entry name" value="EME1 PROTEIN"/>
    <property type="match status" value="1"/>
</dbReference>
<evidence type="ECO:0000256" key="7">
    <source>
        <dbReference type="ARBA" id="ARBA00022801"/>
    </source>
</evidence>
<evidence type="ECO:0000256" key="13">
    <source>
        <dbReference type="SAM" id="MobiDB-lite"/>
    </source>
</evidence>
<dbReference type="InterPro" id="IPR033310">
    <property type="entry name" value="Mms4/EME1/EME2"/>
</dbReference>
<comment type="cofactor">
    <cofactor evidence="1">
        <name>Mg(2+)</name>
        <dbReference type="ChEBI" id="CHEBI:18420"/>
    </cofactor>
</comment>
<dbReference type="GO" id="GO:0008821">
    <property type="term" value="F:crossover junction DNA endonuclease activity"/>
    <property type="evidence" value="ECO:0007669"/>
    <property type="project" value="TreeGrafter"/>
</dbReference>
<evidence type="ECO:0000256" key="3">
    <source>
        <dbReference type="ARBA" id="ARBA00022722"/>
    </source>
</evidence>
<evidence type="ECO:0000256" key="4">
    <source>
        <dbReference type="ARBA" id="ARBA00022723"/>
    </source>
</evidence>
<evidence type="ECO:0000256" key="12">
    <source>
        <dbReference type="ARBA" id="ARBA00023254"/>
    </source>
</evidence>
<evidence type="ECO:0000256" key="5">
    <source>
        <dbReference type="ARBA" id="ARBA00022759"/>
    </source>
</evidence>
<accession>A0AAV5WBB1</accession>
<organism evidence="14 15">
    <name type="scientific">Pristionchus fissidentatus</name>
    <dbReference type="NCBI Taxonomy" id="1538716"/>
    <lineage>
        <taxon>Eukaryota</taxon>
        <taxon>Metazoa</taxon>
        <taxon>Ecdysozoa</taxon>
        <taxon>Nematoda</taxon>
        <taxon>Chromadorea</taxon>
        <taxon>Rhabditida</taxon>
        <taxon>Rhabditina</taxon>
        <taxon>Diplogasteromorpha</taxon>
        <taxon>Diplogasteroidea</taxon>
        <taxon>Neodiplogasteridae</taxon>
        <taxon>Pristionchus</taxon>
    </lineage>
</organism>
<dbReference type="GO" id="GO:0031297">
    <property type="term" value="P:replication fork processing"/>
    <property type="evidence" value="ECO:0007669"/>
    <property type="project" value="TreeGrafter"/>
</dbReference>
<keyword evidence="9" id="KW-0233">DNA recombination</keyword>
<comment type="subcellular location">
    <subcellularLocation>
        <location evidence="2">Nucleus</location>
    </subcellularLocation>
</comment>
<dbReference type="GO" id="GO:0005634">
    <property type="term" value="C:nucleus"/>
    <property type="evidence" value="ECO:0007669"/>
    <property type="project" value="UniProtKB-SubCell"/>
</dbReference>
<feature type="non-terminal residue" evidence="14">
    <location>
        <position position="1"/>
    </location>
</feature>
<comment type="caution">
    <text evidence="14">The sequence shown here is derived from an EMBL/GenBank/DDBJ whole genome shotgun (WGS) entry which is preliminary data.</text>
</comment>
<dbReference type="Gene3D" id="1.10.150.670">
    <property type="entry name" value="Crossover junction endonuclease EME1, DNA-binding domain"/>
    <property type="match status" value="1"/>
</dbReference>
<dbReference type="EMBL" id="BTSY01000005">
    <property type="protein sequence ID" value="GMT27705.1"/>
    <property type="molecule type" value="Genomic_DNA"/>
</dbReference>
<dbReference type="PANTHER" id="PTHR21077:SF5">
    <property type="entry name" value="CROSSOVER JUNCTION ENDONUCLEASE MMS4"/>
    <property type="match status" value="1"/>
</dbReference>
<keyword evidence="15" id="KW-1185">Reference proteome</keyword>
<keyword evidence="3" id="KW-0540">Nuclease</keyword>
<proteinExistence type="predicted"/>
<evidence type="ECO:0000256" key="2">
    <source>
        <dbReference type="ARBA" id="ARBA00004123"/>
    </source>
</evidence>
<dbReference type="GO" id="GO:0006302">
    <property type="term" value="P:double-strand break repair"/>
    <property type="evidence" value="ECO:0007669"/>
    <property type="project" value="TreeGrafter"/>
</dbReference>
<keyword evidence="11" id="KW-0539">Nucleus</keyword>
<keyword evidence="5" id="KW-0255">Endonuclease</keyword>
<evidence type="ECO:0000313" key="14">
    <source>
        <dbReference type="EMBL" id="GMT27705.1"/>
    </source>
</evidence>
<gene>
    <name evidence="14" type="ORF">PFISCL1PPCAC_19002</name>
</gene>
<reference evidence="14" key="1">
    <citation type="submission" date="2023-10" db="EMBL/GenBank/DDBJ databases">
        <title>Genome assembly of Pristionchus species.</title>
        <authorList>
            <person name="Yoshida K."/>
            <person name="Sommer R.J."/>
        </authorList>
    </citation>
    <scope>NUCLEOTIDE SEQUENCE</scope>
    <source>
        <strain evidence="14">RS5133</strain>
    </source>
</reference>
<keyword evidence="12" id="KW-0469">Meiosis</keyword>
<evidence type="ECO:0000256" key="8">
    <source>
        <dbReference type="ARBA" id="ARBA00022842"/>
    </source>
</evidence>
<evidence type="ECO:0000256" key="10">
    <source>
        <dbReference type="ARBA" id="ARBA00023204"/>
    </source>
</evidence>
<evidence type="ECO:0000256" key="11">
    <source>
        <dbReference type="ARBA" id="ARBA00023242"/>
    </source>
</evidence>
<evidence type="ECO:0000256" key="6">
    <source>
        <dbReference type="ARBA" id="ARBA00022763"/>
    </source>
</evidence>
<feature type="region of interest" description="Disordered" evidence="13">
    <location>
        <begin position="1"/>
        <end position="45"/>
    </location>
</feature>
<evidence type="ECO:0000313" key="15">
    <source>
        <dbReference type="Proteomes" id="UP001432322"/>
    </source>
</evidence>
<dbReference type="GO" id="GO:0048476">
    <property type="term" value="C:Holliday junction resolvase complex"/>
    <property type="evidence" value="ECO:0007669"/>
    <property type="project" value="InterPro"/>
</dbReference>
<evidence type="ECO:0000256" key="1">
    <source>
        <dbReference type="ARBA" id="ARBA00001946"/>
    </source>
</evidence>
<keyword evidence="7" id="KW-0378">Hydrolase</keyword>
<sequence>KKRRDKAEIEEERKRKMADKDMKKQARDEKKSIEARDKKQRAIEREISASKKSRAEEFVYCRVGREALDIIPGLEAALRVLMADRKIDTQLEIHSDMATRIEWWRKSIEAVELEEGKGVERVESMMQEPIELIVVDSAALAAVIKAAALEQHVVKLRSSLGVSNALLILLAHGKLNVKDSERDSQAVVLHERLKTQIREVHTPNEAALFICQLHRGTARMHTKRAEKIIADVTKGQRERAGLVADWWRKMLAMVPRVSGIYARALVAAYPNPIAIMQRIEKEGEEAVEQEMAGIRTDIGHRIGEKRARKVIQLLSTEDGMELFT</sequence>
<dbReference type="GO" id="GO:0031573">
    <property type="term" value="P:mitotic intra-S DNA damage checkpoint signaling"/>
    <property type="evidence" value="ECO:0007669"/>
    <property type="project" value="TreeGrafter"/>
</dbReference>